<reference evidence="2 3" key="1">
    <citation type="submission" date="2024-02" db="EMBL/GenBank/DDBJ databases">
        <title>Deinococcus xinjiangensis NBRC 107630.</title>
        <authorList>
            <person name="Ichikawa N."/>
            <person name="Katano-Makiyama Y."/>
            <person name="Hidaka K."/>
        </authorList>
    </citation>
    <scope>NUCLEOTIDE SEQUENCE [LARGE SCALE GENOMIC DNA]</scope>
    <source>
        <strain evidence="2 3">NBRC 107630</strain>
    </source>
</reference>
<dbReference type="Gene3D" id="1.10.10.10">
    <property type="entry name" value="Winged helix-like DNA-binding domain superfamily/Winged helix DNA-binding domain"/>
    <property type="match status" value="1"/>
</dbReference>
<dbReference type="RefSeq" id="WP_353543988.1">
    <property type="nucleotide sequence ID" value="NZ_BAABRN010000081.1"/>
</dbReference>
<dbReference type="InterPro" id="IPR036388">
    <property type="entry name" value="WH-like_DNA-bd_sf"/>
</dbReference>
<evidence type="ECO:0000256" key="1">
    <source>
        <dbReference type="ARBA" id="ARBA00023125"/>
    </source>
</evidence>
<dbReference type="Proteomes" id="UP001458946">
    <property type="component" value="Unassembled WGS sequence"/>
</dbReference>
<keyword evidence="3" id="KW-1185">Reference proteome</keyword>
<dbReference type="EMBL" id="BAABRN010000081">
    <property type="protein sequence ID" value="GAA5504023.1"/>
    <property type="molecule type" value="Genomic_DNA"/>
</dbReference>
<dbReference type="InterPro" id="IPR000944">
    <property type="entry name" value="Tscrpt_reg_Rrf2"/>
</dbReference>
<dbReference type="SUPFAM" id="SSF46785">
    <property type="entry name" value="Winged helix' DNA-binding domain"/>
    <property type="match status" value="1"/>
</dbReference>
<keyword evidence="1" id="KW-0238">DNA-binding</keyword>
<sequence length="145" mass="16050">MWISTRAQYGLRALIEIGRHHGESVSLRDVSRRQGISLHYLEQLVASLRRAGFVKSVRGAKGGYQLARAPQDITAYEVVVVMEGTIAPVACVEEDHECTSSSVCGTQVFWKRVDDALRDVLGSSTLRDLIQEAEVTEHGQLIQLT</sequence>
<proteinExistence type="predicted"/>
<name>A0ABP9VKV0_9DEIO</name>
<dbReference type="PROSITE" id="PS51197">
    <property type="entry name" value="HTH_RRF2_2"/>
    <property type="match status" value="1"/>
</dbReference>
<dbReference type="InterPro" id="IPR036390">
    <property type="entry name" value="WH_DNA-bd_sf"/>
</dbReference>
<comment type="caution">
    <text evidence="2">The sequence shown here is derived from an EMBL/GenBank/DDBJ whole genome shotgun (WGS) entry which is preliminary data.</text>
</comment>
<evidence type="ECO:0000313" key="3">
    <source>
        <dbReference type="Proteomes" id="UP001458946"/>
    </source>
</evidence>
<gene>
    <name evidence="2" type="primary">cymR_3</name>
    <name evidence="2" type="ORF">Dxin01_03791</name>
</gene>
<dbReference type="NCBIfam" id="TIGR00738">
    <property type="entry name" value="rrf2_super"/>
    <property type="match status" value="1"/>
</dbReference>
<protein>
    <submittedName>
        <fullName evidence="2">HTH-type transcriptional regulator CymR</fullName>
    </submittedName>
</protein>
<evidence type="ECO:0000313" key="2">
    <source>
        <dbReference type="EMBL" id="GAA5504023.1"/>
    </source>
</evidence>
<accession>A0ABP9VKV0</accession>
<organism evidence="2 3">
    <name type="scientific">Deinococcus xinjiangensis</name>
    <dbReference type="NCBI Taxonomy" id="457454"/>
    <lineage>
        <taxon>Bacteria</taxon>
        <taxon>Thermotogati</taxon>
        <taxon>Deinococcota</taxon>
        <taxon>Deinococci</taxon>
        <taxon>Deinococcales</taxon>
        <taxon>Deinococcaceae</taxon>
        <taxon>Deinococcus</taxon>
    </lineage>
</organism>
<dbReference type="PANTHER" id="PTHR33221">
    <property type="entry name" value="WINGED HELIX-TURN-HELIX TRANSCRIPTIONAL REGULATOR, RRF2 FAMILY"/>
    <property type="match status" value="1"/>
</dbReference>
<dbReference type="PANTHER" id="PTHR33221:SF5">
    <property type="entry name" value="HTH-TYPE TRANSCRIPTIONAL REGULATOR ISCR"/>
    <property type="match status" value="1"/>
</dbReference>
<dbReference type="Pfam" id="PF02082">
    <property type="entry name" value="Rrf2"/>
    <property type="match status" value="1"/>
</dbReference>